<evidence type="ECO:0008006" key="4">
    <source>
        <dbReference type="Google" id="ProtNLM"/>
    </source>
</evidence>
<dbReference type="AlphaFoldDB" id="A0A510JD66"/>
<dbReference type="RefSeq" id="WP_026738307.1">
    <property type="nucleotide sequence ID" value="NZ_AP019822.1"/>
</dbReference>
<reference evidence="2 3" key="1">
    <citation type="submission" date="2019-07" db="EMBL/GenBank/DDBJ databases">
        <title>Complete Genome Sequence of Leptotrichia goodfellowii Strain JCM 16774.</title>
        <authorList>
            <person name="Watanabe S."/>
            <person name="Cui L."/>
        </authorList>
    </citation>
    <scope>NUCLEOTIDE SEQUENCE [LARGE SCALE GENOMIC DNA]</scope>
    <source>
        <strain evidence="2 3">JCM16774</strain>
    </source>
</reference>
<evidence type="ECO:0000313" key="3">
    <source>
        <dbReference type="Proteomes" id="UP000321606"/>
    </source>
</evidence>
<dbReference type="EMBL" id="AP019822">
    <property type="protein sequence ID" value="BBM37240.1"/>
    <property type="molecule type" value="Genomic_DNA"/>
</dbReference>
<dbReference type="Proteomes" id="UP000321606">
    <property type="component" value="Chromosome"/>
</dbReference>
<dbReference type="KEGG" id="lgo:JCM16774_2199"/>
<organism evidence="2 3">
    <name type="scientific">Pseudoleptotrichia goodfellowii</name>
    <dbReference type="NCBI Taxonomy" id="157692"/>
    <lineage>
        <taxon>Bacteria</taxon>
        <taxon>Fusobacteriati</taxon>
        <taxon>Fusobacteriota</taxon>
        <taxon>Fusobacteriia</taxon>
        <taxon>Fusobacteriales</taxon>
        <taxon>Leptotrichiaceae</taxon>
        <taxon>Pseudoleptotrichia</taxon>
    </lineage>
</organism>
<evidence type="ECO:0000256" key="1">
    <source>
        <dbReference type="SAM" id="SignalP"/>
    </source>
</evidence>
<name>A0A510JD66_9FUSO</name>
<protein>
    <recommendedName>
        <fullName evidence="4">Lipoprotein</fullName>
    </recommendedName>
</protein>
<accession>A0A510JD66</accession>
<gene>
    <name evidence="2" type="ORF">JCM16774_2199</name>
</gene>
<dbReference type="OrthoDB" id="80327at2"/>
<proteinExistence type="predicted"/>
<evidence type="ECO:0000313" key="2">
    <source>
        <dbReference type="EMBL" id="BBM37240.1"/>
    </source>
</evidence>
<keyword evidence="1" id="KW-0732">Signal</keyword>
<feature type="chain" id="PRO_5022228535" description="Lipoprotein" evidence="1">
    <location>
        <begin position="27"/>
        <end position="225"/>
    </location>
</feature>
<feature type="signal peptide" evidence="1">
    <location>
        <begin position="1"/>
        <end position="26"/>
    </location>
</feature>
<dbReference type="STRING" id="714315.GCA_000516535_02194"/>
<sequence>MRKNNLFKVLILGAMFGMTVFLNGTAKTGKTPNKKEKQEDCYIPKGELTCVTDINTVKGSIKLAEKEAEKDKLFKDAEKYFKKGRFGNENVGFIDYPEGWMMFVDPDSGPSTMQISREGFDIYTLDVLYIVDESINLTKITEEIAKQNYDDLLKAGHTKDNLEIKDVVINGYKGKSVKVKRVSGKSWITYYIPNKKKMHIIVVEGLPQHTDKMQKFVEKSWNPYK</sequence>